<accession>A0A816KSU0</accession>
<sequence>MSGFQWLPAKMDLDQFTMRERSLLPEMWKGVKRMVRLGVKHQIEQKKESSGMKAE</sequence>
<name>A0A816KSU0_BRANA</name>
<organism evidence="1">
    <name type="scientific">Brassica napus</name>
    <name type="common">Rape</name>
    <dbReference type="NCBI Taxonomy" id="3708"/>
    <lineage>
        <taxon>Eukaryota</taxon>
        <taxon>Viridiplantae</taxon>
        <taxon>Streptophyta</taxon>
        <taxon>Embryophyta</taxon>
        <taxon>Tracheophyta</taxon>
        <taxon>Spermatophyta</taxon>
        <taxon>Magnoliopsida</taxon>
        <taxon>eudicotyledons</taxon>
        <taxon>Gunneridae</taxon>
        <taxon>Pentapetalae</taxon>
        <taxon>rosids</taxon>
        <taxon>malvids</taxon>
        <taxon>Brassicales</taxon>
        <taxon>Brassicaceae</taxon>
        <taxon>Brassiceae</taxon>
        <taxon>Brassica</taxon>
    </lineage>
</organism>
<reference evidence="1" key="1">
    <citation type="submission" date="2021-01" db="EMBL/GenBank/DDBJ databases">
        <authorList>
            <consortium name="Genoscope - CEA"/>
            <person name="William W."/>
        </authorList>
    </citation>
    <scope>NUCLEOTIDE SEQUENCE</scope>
</reference>
<dbReference type="AlphaFoldDB" id="A0A816KSU0"/>
<gene>
    <name evidence="1" type="ORF">DARMORV10_C05P16310.1</name>
</gene>
<dbReference type="Proteomes" id="UP001295469">
    <property type="component" value="Chromosome C05"/>
</dbReference>
<protein>
    <submittedName>
        <fullName evidence="1">(rape) hypothetical protein</fullName>
    </submittedName>
</protein>
<proteinExistence type="predicted"/>
<dbReference type="EMBL" id="HG994369">
    <property type="protein sequence ID" value="CAF1926513.1"/>
    <property type="molecule type" value="Genomic_DNA"/>
</dbReference>
<evidence type="ECO:0000313" key="1">
    <source>
        <dbReference type="EMBL" id="CAF1926513.1"/>
    </source>
</evidence>